<proteinExistence type="predicted"/>
<gene>
    <name evidence="1" type="ORF">ACFQ1M_17830</name>
</gene>
<protein>
    <recommendedName>
        <fullName evidence="3">ATP synthase F0 subunit 8</fullName>
    </recommendedName>
</protein>
<name>A0ABW3D4J4_9FLAO</name>
<accession>A0ABW3D4J4</accession>
<dbReference type="RefSeq" id="WP_386411043.1">
    <property type="nucleotide sequence ID" value="NZ_JBHTJH010000025.1"/>
</dbReference>
<sequence length="51" mass="6354">MSIYWLLAIPVLFILVIWNNKNNQHKLRNRKGRNFRQGYFEKKKEKDEFND</sequence>
<keyword evidence="2" id="KW-1185">Reference proteome</keyword>
<dbReference type="EMBL" id="JBHTJH010000025">
    <property type="protein sequence ID" value="MFD0864079.1"/>
    <property type="molecule type" value="Genomic_DNA"/>
</dbReference>
<comment type="caution">
    <text evidence="1">The sequence shown here is derived from an EMBL/GenBank/DDBJ whole genome shotgun (WGS) entry which is preliminary data.</text>
</comment>
<organism evidence="1 2">
    <name type="scientific">Sungkyunkwania multivorans</name>
    <dbReference type="NCBI Taxonomy" id="1173618"/>
    <lineage>
        <taxon>Bacteria</taxon>
        <taxon>Pseudomonadati</taxon>
        <taxon>Bacteroidota</taxon>
        <taxon>Flavobacteriia</taxon>
        <taxon>Flavobacteriales</taxon>
        <taxon>Flavobacteriaceae</taxon>
        <taxon>Sungkyunkwania</taxon>
    </lineage>
</organism>
<evidence type="ECO:0008006" key="3">
    <source>
        <dbReference type="Google" id="ProtNLM"/>
    </source>
</evidence>
<evidence type="ECO:0000313" key="1">
    <source>
        <dbReference type="EMBL" id="MFD0864079.1"/>
    </source>
</evidence>
<reference evidence="2" key="1">
    <citation type="journal article" date="2019" name="Int. J. Syst. Evol. Microbiol.">
        <title>The Global Catalogue of Microorganisms (GCM) 10K type strain sequencing project: providing services to taxonomists for standard genome sequencing and annotation.</title>
        <authorList>
            <consortium name="The Broad Institute Genomics Platform"/>
            <consortium name="The Broad Institute Genome Sequencing Center for Infectious Disease"/>
            <person name="Wu L."/>
            <person name="Ma J."/>
        </authorList>
    </citation>
    <scope>NUCLEOTIDE SEQUENCE [LARGE SCALE GENOMIC DNA]</scope>
    <source>
        <strain evidence="2">CCUG 62952</strain>
    </source>
</reference>
<dbReference type="Proteomes" id="UP001596978">
    <property type="component" value="Unassembled WGS sequence"/>
</dbReference>
<evidence type="ECO:0000313" key="2">
    <source>
        <dbReference type="Proteomes" id="UP001596978"/>
    </source>
</evidence>